<keyword evidence="1" id="KW-0472">Membrane</keyword>
<accession>A0A450XSV6</accession>
<gene>
    <name evidence="2" type="ORF">BECKMB1821G_GA0114241_11103</name>
</gene>
<keyword evidence="1" id="KW-0812">Transmembrane</keyword>
<reference evidence="2" key="1">
    <citation type="submission" date="2019-02" db="EMBL/GenBank/DDBJ databases">
        <authorList>
            <person name="Gruber-Vodicka R. H."/>
            <person name="Seah K. B. B."/>
        </authorList>
    </citation>
    <scope>NUCLEOTIDE SEQUENCE</scope>
    <source>
        <strain evidence="2">BECK_BZ197</strain>
    </source>
</reference>
<keyword evidence="1" id="KW-1133">Transmembrane helix</keyword>
<evidence type="ECO:0000256" key="1">
    <source>
        <dbReference type="SAM" id="Phobius"/>
    </source>
</evidence>
<protein>
    <submittedName>
        <fullName evidence="2">Uncharacterized protein</fullName>
    </submittedName>
</protein>
<name>A0A450XSV6_9GAMM</name>
<evidence type="ECO:0000313" key="2">
    <source>
        <dbReference type="EMBL" id="VFK32365.1"/>
    </source>
</evidence>
<dbReference type="EMBL" id="CAADFO010000110">
    <property type="protein sequence ID" value="VFK32365.1"/>
    <property type="molecule type" value="Genomic_DNA"/>
</dbReference>
<dbReference type="AlphaFoldDB" id="A0A450XSV6"/>
<organism evidence="2">
    <name type="scientific">Candidatus Kentrum sp. MB</name>
    <dbReference type="NCBI Taxonomy" id="2138164"/>
    <lineage>
        <taxon>Bacteria</taxon>
        <taxon>Pseudomonadati</taxon>
        <taxon>Pseudomonadota</taxon>
        <taxon>Gammaproteobacteria</taxon>
        <taxon>Candidatus Kentrum</taxon>
    </lineage>
</organism>
<sequence length="214" mass="24699">MFREIDWSALRGASIFLGIFVVIGLSLIISSSLFLEELENRHKTAERYLGNARVEYRQLDGETVTVGTYFPLFERLQKAGLIGKEHRLSWLNALQNAGKRLRLSKLRYSISSREPYANFPVNDGPYRVYASDMELRVGLLHEGELFSLLGELDRHAIGVYSVVYCRLRRTGWERSEISIQHTKQAPKQTNIDSECVLRWYTLNRTDARADTRGR</sequence>
<proteinExistence type="predicted"/>
<feature type="transmembrane region" description="Helical" evidence="1">
    <location>
        <begin position="12"/>
        <end position="35"/>
    </location>
</feature>